<feature type="chain" id="PRO_5016794264" evidence="2">
    <location>
        <begin position="21"/>
        <end position="102"/>
    </location>
</feature>
<evidence type="ECO:0000313" key="3">
    <source>
        <dbReference type="EMBL" id="RDX58516.1"/>
    </source>
</evidence>
<dbReference type="PANTHER" id="PTHR36040:SF5">
    <property type="entry name" value="TRANSMEMBRANE PROTEIN"/>
    <property type="match status" value="1"/>
</dbReference>
<feature type="non-terminal residue" evidence="3">
    <location>
        <position position="1"/>
    </location>
</feature>
<name>A0A371E158_MUCPR</name>
<reference evidence="3" key="1">
    <citation type="submission" date="2018-05" db="EMBL/GenBank/DDBJ databases">
        <title>Draft genome of Mucuna pruriens seed.</title>
        <authorList>
            <person name="Nnadi N.E."/>
            <person name="Vos R."/>
            <person name="Hasami M.H."/>
            <person name="Devisetty U.K."/>
            <person name="Aguiy J.C."/>
        </authorList>
    </citation>
    <scope>NUCLEOTIDE SEQUENCE [LARGE SCALE GENOMIC DNA]</scope>
    <source>
        <strain evidence="3">JCA_2017</strain>
    </source>
</reference>
<gene>
    <name evidence="3" type="ORF">CR513_62163</name>
</gene>
<feature type="signal peptide" evidence="2">
    <location>
        <begin position="1"/>
        <end position="20"/>
    </location>
</feature>
<proteinExistence type="predicted"/>
<dbReference type="EMBL" id="QJKJ01017403">
    <property type="protein sequence ID" value="RDX58516.1"/>
    <property type="molecule type" value="Genomic_DNA"/>
</dbReference>
<dbReference type="PANTHER" id="PTHR36040">
    <property type="entry name" value="OS04G0188500 PROTEIN"/>
    <property type="match status" value="1"/>
</dbReference>
<accession>A0A371E158</accession>
<feature type="compositionally biased region" description="Basic and acidic residues" evidence="1">
    <location>
        <begin position="39"/>
        <end position="51"/>
    </location>
</feature>
<feature type="region of interest" description="Disordered" evidence="1">
    <location>
        <begin position="30"/>
        <end position="64"/>
    </location>
</feature>
<sequence length="102" mass="11407">MKHVVIALLVLLMLASSSMATKRKRFVTKLDEGELSNESDDHHEIPRKDYGKPGSGQRTVSEEVNHHYIPRKDYGIIPGQGRKIAANVVGENFANAIYRCVC</sequence>
<keyword evidence="4" id="KW-1185">Reference proteome</keyword>
<protein>
    <submittedName>
        <fullName evidence="3">Uncharacterized protein</fullName>
    </submittedName>
</protein>
<evidence type="ECO:0000313" key="4">
    <source>
        <dbReference type="Proteomes" id="UP000257109"/>
    </source>
</evidence>
<evidence type="ECO:0000256" key="2">
    <source>
        <dbReference type="SAM" id="SignalP"/>
    </source>
</evidence>
<evidence type="ECO:0000256" key="1">
    <source>
        <dbReference type="SAM" id="MobiDB-lite"/>
    </source>
</evidence>
<dbReference type="Proteomes" id="UP000257109">
    <property type="component" value="Unassembled WGS sequence"/>
</dbReference>
<dbReference type="OrthoDB" id="1420699at2759"/>
<keyword evidence="2" id="KW-0732">Signal</keyword>
<comment type="caution">
    <text evidence="3">The sequence shown here is derived from an EMBL/GenBank/DDBJ whole genome shotgun (WGS) entry which is preliminary data.</text>
</comment>
<dbReference type="AlphaFoldDB" id="A0A371E158"/>
<organism evidence="3 4">
    <name type="scientific">Mucuna pruriens</name>
    <name type="common">Velvet bean</name>
    <name type="synonym">Dolichos pruriens</name>
    <dbReference type="NCBI Taxonomy" id="157652"/>
    <lineage>
        <taxon>Eukaryota</taxon>
        <taxon>Viridiplantae</taxon>
        <taxon>Streptophyta</taxon>
        <taxon>Embryophyta</taxon>
        <taxon>Tracheophyta</taxon>
        <taxon>Spermatophyta</taxon>
        <taxon>Magnoliopsida</taxon>
        <taxon>eudicotyledons</taxon>
        <taxon>Gunneridae</taxon>
        <taxon>Pentapetalae</taxon>
        <taxon>rosids</taxon>
        <taxon>fabids</taxon>
        <taxon>Fabales</taxon>
        <taxon>Fabaceae</taxon>
        <taxon>Papilionoideae</taxon>
        <taxon>50 kb inversion clade</taxon>
        <taxon>NPAAA clade</taxon>
        <taxon>indigoferoid/millettioid clade</taxon>
        <taxon>Phaseoleae</taxon>
        <taxon>Mucuna</taxon>
    </lineage>
</organism>